<dbReference type="PROSITE" id="PS51186">
    <property type="entry name" value="GNAT"/>
    <property type="match status" value="1"/>
</dbReference>
<organism evidence="3 4">
    <name type="scientific">Vibrio orientalis CIP 102891 = ATCC 33934</name>
    <dbReference type="NCBI Taxonomy" id="675816"/>
    <lineage>
        <taxon>Bacteria</taxon>
        <taxon>Pseudomonadati</taxon>
        <taxon>Pseudomonadota</taxon>
        <taxon>Gammaproteobacteria</taxon>
        <taxon>Vibrionales</taxon>
        <taxon>Vibrionaceae</taxon>
        <taxon>Vibrio</taxon>
        <taxon>Vibrio oreintalis group</taxon>
    </lineage>
</organism>
<dbReference type="Proteomes" id="UP000003515">
    <property type="component" value="Unassembled WGS sequence"/>
</dbReference>
<dbReference type="STRING" id="675816.VIA_003293"/>
<name>C9QLH4_VIBOR</name>
<dbReference type="AlphaFoldDB" id="C9QLH4"/>
<dbReference type="PANTHER" id="PTHR43792">
    <property type="entry name" value="GNAT FAMILY, PUTATIVE (AFU_ORTHOLOGUE AFUA_3G00765)-RELATED-RELATED"/>
    <property type="match status" value="1"/>
</dbReference>
<dbReference type="Pfam" id="PF13302">
    <property type="entry name" value="Acetyltransf_3"/>
    <property type="match status" value="1"/>
</dbReference>
<evidence type="ECO:0000313" key="3">
    <source>
        <dbReference type="EMBL" id="EGU49636.1"/>
    </source>
</evidence>
<evidence type="ECO:0000313" key="4">
    <source>
        <dbReference type="Proteomes" id="UP000002817"/>
    </source>
</evidence>
<evidence type="ECO:0000313" key="5">
    <source>
        <dbReference type="Proteomes" id="UP000003515"/>
    </source>
</evidence>
<dbReference type="InterPro" id="IPR000182">
    <property type="entry name" value="GNAT_dom"/>
</dbReference>
<comment type="caution">
    <text evidence="3">The sequence shown here is derived from an EMBL/GenBank/DDBJ whole genome shotgun (WGS) entry which is preliminary data.</text>
</comment>
<proteinExistence type="predicted"/>
<dbReference type="OrthoDB" id="9801656at2"/>
<dbReference type="PANTHER" id="PTHR43792:SF1">
    <property type="entry name" value="N-ACETYLTRANSFERASE DOMAIN-CONTAINING PROTEIN"/>
    <property type="match status" value="1"/>
</dbReference>
<sequence>MLETERLRLRQWQDSDVEPYIRLNANPVVMRYFPSVMTEEETIAQIGRAKAYIDNNGWGFWALELKETGEFLGFVGLLGQDEQREIPNTPFVEIGWRLDEQHWGKGYAPEAAQAALDFAFNQLDLPEVYSFTALPNHPSQRVMEKIGMVNTEQNFDHPKLAKGHELERHCLYRITKQQWRESNKL</sequence>
<dbReference type="Gene3D" id="3.40.630.30">
    <property type="match status" value="1"/>
</dbReference>
<accession>C9QLH4</accession>
<evidence type="ECO:0000259" key="1">
    <source>
        <dbReference type="PROSITE" id="PS51186"/>
    </source>
</evidence>
<dbReference type="RefSeq" id="WP_004414403.1">
    <property type="nucleotide sequence ID" value="NZ_ACZV01000005.1"/>
</dbReference>
<reference evidence="3 4" key="3">
    <citation type="journal article" date="2012" name="Int. J. Syst. Evol. Microbiol.">
        <title>Vibrio caribbeanicus sp. nov., isolated from the marine sponge Scleritoderma cyanea.</title>
        <authorList>
            <person name="Hoffmann M."/>
            <person name="Monday S.R."/>
            <person name="Allard M.W."/>
            <person name="Strain E.A."/>
            <person name="Whittaker P."/>
            <person name="Naum M."/>
            <person name="McCarthy P.J."/>
            <person name="Lopez J.V."/>
            <person name="Fischer M."/>
            <person name="Brown E.W."/>
        </authorList>
    </citation>
    <scope>NUCLEOTIDE SEQUENCE [LARGE SCALE GENOMIC DNA]</scope>
    <source>
        <strain evidence="3">CIP 102891</strain>
        <strain evidence="4">CIP 102891 / ATCC 33934</strain>
    </source>
</reference>
<dbReference type="InterPro" id="IPR016181">
    <property type="entry name" value="Acyl_CoA_acyltransferase"/>
</dbReference>
<dbReference type="PATRIC" id="fig|675816.5.peg.2422"/>
<gene>
    <name evidence="2" type="ORF">VIA_003293</name>
    <name evidence="3" type="ORF">VIOR3934_04589</name>
</gene>
<reference evidence="3" key="2">
    <citation type="submission" date="2011-08" db="EMBL/GenBank/DDBJ databases">
        <authorList>
            <person name="Hoffman M."/>
            <person name="Strain E.A."/>
            <person name="Brown E."/>
            <person name="Allard M.W."/>
        </authorList>
    </citation>
    <scope>NUCLEOTIDE SEQUENCE</scope>
    <source>
        <strain evidence="3">CIP 102891</strain>
    </source>
</reference>
<dbReference type="SUPFAM" id="SSF55729">
    <property type="entry name" value="Acyl-CoA N-acyltransferases (Nat)"/>
    <property type="match status" value="1"/>
</dbReference>
<dbReference type="EMBL" id="ACZV01000005">
    <property type="protein sequence ID" value="EEX92648.1"/>
    <property type="molecule type" value="Genomic_DNA"/>
</dbReference>
<keyword evidence="5" id="KW-1185">Reference proteome</keyword>
<keyword evidence="3" id="KW-0808">Transferase</keyword>
<dbReference type="GO" id="GO:0016747">
    <property type="term" value="F:acyltransferase activity, transferring groups other than amino-acyl groups"/>
    <property type="evidence" value="ECO:0007669"/>
    <property type="project" value="InterPro"/>
</dbReference>
<evidence type="ECO:0000313" key="2">
    <source>
        <dbReference type="EMBL" id="EEX92648.1"/>
    </source>
</evidence>
<reference evidence="2 5" key="1">
    <citation type="submission" date="2009-10" db="EMBL/GenBank/DDBJ databases">
        <authorList>
            <consortium name="Los Alamos National Laboratory (LANL)"/>
            <consortium name="National Microbial Pathogen Data Resource (NMPDR)"/>
            <person name="Munk A.C."/>
            <person name="Chertkov O."/>
            <person name="Tapia R."/>
            <person name="Green L."/>
            <person name="Rogers Y."/>
            <person name="Detter J.C."/>
            <person name="Bruce D."/>
            <person name="Brettin T.S."/>
            <person name="Colwell R.R."/>
            <person name="Huq A."/>
            <person name="Grim C.J."/>
            <person name="Hasan N.A."/>
            <person name="Bartels D."/>
            <person name="Vonstein V."/>
        </authorList>
    </citation>
    <scope>NUCLEOTIDE SEQUENCE [LARGE SCALE GENOMIC DNA]</scope>
    <source>
        <strain evidence="2 5">CIP 102891</strain>
    </source>
</reference>
<dbReference type="eggNOG" id="COG1670">
    <property type="taxonomic scope" value="Bacteria"/>
</dbReference>
<dbReference type="EMBL" id="AFWH01000029">
    <property type="protein sequence ID" value="EGU49636.1"/>
    <property type="molecule type" value="Genomic_DNA"/>
</dbReference>
<dbReference type="InterPro" id="IPR051531">
    <property type="entry name" value="N-acetyltransferase"/>
</dbReference>
<feature type="domain" description="N-acetyltransferase" evidence="1">
    <location>
        <begin position="7"/>
        <end position="177"/>
    </location>
</feature>
<protein>
    <submittedName>
        <fullName evidence="2 3">Acetyltransferase</fullName>
    </submittedName>
</protein>
<dbReference type="Proteomes" id="UP000002817">
    <property type="component" value="Unassembled WGS sequence"/>
</dbReference>